<dbReference type="RefSeq" id="WP_182840119.1">
    <property type="nucleotide sequence ID" value="NZ_BAAABQ010000018.1"/>
</dbReference>
<evidence type="ECO:0000313" key="5">
    <source>
        <dbReference type="EMBL" id="MBA8930882.1"/>
    </source>
</evidence>
<dbReference type="InterPro" id="IPR050097">
    <property type="entry name" value="Ferredoxin-NADP_redctase_2"/>
</dbReference>
<dbReference type="InterPro" id="IPR023753">
    <property type="entry name" value="FAD/NAD-binding_dom"/>
</dbReference>
<dbReference type="PANTHER" id="PTHR48105">
    <property type="entry name" value="THIOREDOXIN REDUCTASE 1-RELATED-RELATED"/>
    <property type="match status" value="1"/>
</dbReference>
<dbReference type="Pfam" id="PF07992">
    <property type="entry name" value="Pyr_redox_2"/>
    <property type="match status" value="1"/>
</dbReference>
<evidence type="ECO:0000256" key="2">
    <source>
        <dbReference type="ARBA" id="ARBA00023002"/>
    </source>
</evidence>
<dbReference type="Proteomes" id="UP000517916">
    <property type="component" value="Unassembled WGS sequence"/>
</dbReference>
<gene>
    <name evidence="5" type="ORF">BC739_008129</name>
</gene>
<dbReference type="PRINTS" id="PR00469">
    <property type="entry name" value="PNDRDTASEII"/>
</dbReference>
<evidence type="ECO:0000313" key="6">
    <source>
        <dbReference type="Proteomes" id="UP000517916"/>
    </source>
</evidence>
<organism evidence="5 6">
    <name type="scientific">Kutzneria viridogrisea</name>
    <dbReference type="NCBI Taxonomy" id="47990"/>
    <lineage>
        <taxon>Bacteria</taxon>
        <taxon>Bacillati</taxon>
        <taxon>Actinomycetota</taxon>
        <taxon>Actinomycetes</taxon>
        <taxon>Pseudonocardiales</taxon>
        <taxon>Pseudonocardiaceae</taxon>
        <taxon>Kutzneria</taxon>
    </lineage>
</organism>
<reference evidence="5 6" key="1">
    <citation type="submission" date="2020-08" db="EMBL/GenBank/DDBJ databases">
        <title>Genomic Encyclopedia of Archaeal and Bacterial Type Strains, Phase II (KMG-II): from individual species to whole genera.</title>
        <authorList>
            <person name="Goeker M."/>
        </authorList>
    </citation>
    <scope>NUCLEOTIDE SEQUENCE [LARGE SCALE GENOMIC DNA]</scope>
    <source>
        <strain evidence="5 6">DSM 43850</strain>
    </source>
</reference>
<evidence type="ECO:0000256" key="3">
    <source>
        <dbReference type="ARBA" id="ARBA00048132"/>
    </source>
</evidence>
<evidence type="ECO:0000259" key="4">
    <source>
        <dbReference type="Pfam" id="PF07992"/>
    </source>
</evidence>
<dbReference type="PRINTS" id="PR00368">
    <property type="entry name" value="FADPNR"/>
</dbReference>
<dbReference type="Gene3D" id="3.50.50.60">
    <property type="entry name" value="FAD/NAD(P)-binding domain"/>
    <property type="match status" value="2"/>
</dbReference>
<dbReference type="SUPFAM" id="SSF51905">
    <property type="entry name" value="FAD/NAD(P)-binding domain"/>
    <property type="match status" value="1"/>
</dbReference>
<comment type="caution">
    <text evidence="5">The sequence shown here is derived from an EMBL/GenBank/DDBJ whole genome shotgun (WGS) entry which is preliminary data.</text>
</comment>
<accession>A0ABR6BVE9</accession>
<proteinExistence type="predicted"/>
<dbReference type="InterPro" id="IPR036188">
    <property type="entry name" value="FAD/NAD-bd_sf"/>
</dbReference>
<keyword evidence="2" id="KW-0560">Oxidoreductase</keyword>
<dbReference type="EMBL" id="JACJID010000007">
    <property type="protein sequence ID" value="MBA8930882.1"/>
    <property type="molecule type" value="Genomic_DNA"/>
</dbReference>
<sequence length="334" mass="34883">MHETQKLYDVVVVGGGAAGLAGALSLGRARRSVLVVDGGQPRNAPAAHMQNYLGSDGLPPAELLARARAEVTGYGVRIAPTEVVGARRSADDRFTIDLADGSTVRARRLLIATGVTDELPAVPGVAQRWGRDVLHCPYCHGWEVRDQPIGVLGTGPMATHIALLMRQWSADVVLFRHTAPELSAEQTAQLAARGVSVVDGEVRGLEVHEDRLTGVRLRSGELVERQAVVVTPRISPQLTGLDGLGLVPSENPAGTHLAADASGATAVPGVWAAGNVTDPMAQVIIAAAAGSKAGAMINADLITEDIDLAMAPEFSARAEAQVCERVLADSRHGL</sequence>
<keyword evidence="6" id="KW-1185">Reference proteome</keyword>
<feature type="domain" description="FAD/NAD(P)-binding" evidence="4">
    <location>
        <begin position="8"/>
        <end position="290"/>
    </location>
</feature>
<name>A0ABR6BVE9_9PSEU</name>
<comment type="catalytic activity">
    <reaction evidence="3">
        <text>[thioredoxin]-dithiol + NADP(+) = [thioredoxin]-disulfide + NADPH + H(+)</text>
        <dbReference type="Rhea" id="RHEA:20345"/>
        <dbReference type="Rhea" id="RHEA-COMP:10698"/>
        <dbReference type="Rhea" id="RHEA-COMP:10700"/>
        <dbReference type="ChEBI" id="CHEBI:15378"/>
        <dbReference type="ChEBI" id="CHEBI:29950"/>
        <dbReference type="ChEBI" id="CHEBI:50058"/>
        <dbReference type="ChEBI" id="CHEBI:57783"/>
        <dbReference type="ChEBI" id="CHEBI:58349"/>
        <dbReference type="EC" id="1.8.1.9"/>
    </reaction>
</comment>
<protein>
    <submittedName>
        <fullName evidence="5">Thioredoxin reductase</fullName>
    </submittedName>
</protein>
<keyword evidence="1" id="KW-0285">Flavoprotein</keyword>
<evidence type="ECO:0000256" key="1">
    <source>
        <dbReference type="ARBA" id="ARBA00022630"/>
    </source>
</evidence>